<dbReference type="STRING" id="39966.A0A369JNA9"/>
<feature type="compositionally biased region" description="Basic and acidic residues" evidence="1">
    <location>
        <begin position="220"/>
        <end position="231"/>
    </location>
</feature>
<name>A0A369JNA9_HYPMA</name>
<feature type="region of interest" description="Disordered" evidence="1">
    <location>
        <begin position="674"/>
        <end position="745"/>
    </location>
</feature>
<feature type="compositionally biased region" description="Polar residues" evidence="1">
    <location>
        <begin position="235"/>
        <end position="260"/>
    </location>
</feature>
<feature type="region of interest" description="Disordered" evidence="1">
    <location>
        <begin position="886"/>
        <end position="907"/>
    </location>
</feature>
<feature type="compositionally biased region" description="Pro residues" evidence="1">
    <location>
        <begin position="121"/>
        <end position="137"/>
    </location>
</feature>
<feature type="compositionally biased region" description="Polar residues" evidence="1">
    <location>
        <begin position="596"/>
        <end position="613"/>
    </location>
</feature>
<reference evidence="2" key="1">
    <citation type="submission" date="2018-04" db="EMBL/GenBank/DDBJ databases">
        <title>Whole genome sequencing of Hypsizygus marmoreus.</title>
        <authorList>
            <person name="Choi I.-G."/>
            <person name="Min B."/>
            <person name="Kim J.-G."/>
            <person name="Kim S."/>
            <person name="Oh Y.-L."/>
            <person name="Kong W.-S."/>
            <person name="Park H."/>
            <person name="Jeong J."/>
            <person name="Song E.-S."/>
        </authorList>
    </citation>
    <scope>NUCLEOTIDE SEQUENCE [LARGE SCALE GENOMIC DNA]</scope>
    <source>
        <strain evidence="2">51987-8</strain>
    </source>
</reference>
<gene>
    <name evidence="2" type="ORF">Hypma_012565</name>
</gene>
<feature type="compositionally biased region" description="Pro residues" evidence="1">
    <location>
        <begin position="91"/>
        <end position="101"/>
    </location>
</feature>
<feature type="compositionally biased region" description="Low complexity" evidence="1">
    <location>
        <begin position="723"/>
        <end position="740"/>
    </location>
</feature>
<feature type="compositionally biased region" description="Polar residues" evidence="1">
    <location>
        <begin position="284"/>
        <end position="305"/>
    </location>
</feature>
<feature type="compositionally biased region" description="Polar residues" evidence="1">
    <location>
        <begin position="165"/>
        <end position="175"/>
    </location>
</feature>
<feature type="compositionally biased region" description="Basic and acidic residues" evidence="1">
    <location>
        <begin position="337"/>
        <end position="351"/>
    </location>
</feature>
<protein>
    <submittedName>
        <fullName evidence="2">Uncharacterized protein</fullName>
    </submittedName>
</protein>
<dbReference type="OrthoDB" id="3243310at2759"/>
<accession>A0A369JNA9</accession>
<feature type="region of interest" description="Disordered" evidence="1">
    <location>
        <begin position="1"/>
        <end position="613"/>
    </location>
</feature>
<comment type="caution">
    <text evidence="2">The sequence shown here is derived from an EMBL/GenBank/DDBJ whole genome shotgun (WGS) entry which is preliminary data.</text>
</comment>
<evidence type="ECO:0000313" key="3">
    <source>
        <dbReference type="Proteomes" id="UP000076154"/>
    </source>
</evidence>
<feature type="compositionally biased region" description="Polar residues" evidence="1">
    <location>
        <begin position="434"/>
        <end position="445"/>
    </location>
</feature>
<proteinExistence type="predicted"/>
<dbReference type="Proteomes" id="UP000076154">
    <property type="component" value="Unassembled WGS sequence"/>
</dbReference>
<dbReference type="InParanoid" id="A0A369JNA9"/>
<dbReference type="AlphaFoldDB" id="A0A369JNA9"/>
<feature type="compositionally biased region" description="Polar residues" evidence="1">
    <location>
        <begin position="55"/>
        <end position="85"/>
    </location>
</feature>
<evidence type="ECO:0000256" key="1">
    <source>
        <dbReference type="SAM" id="MobiDB-lite"/>
    </source>
</evidence>
<sequence length="971" mass="106903">MASHSPQRARRPPAHPITQGSMHGLRETSRSPSLRSRTLKAQSMPIVPTAMQIFAASNATQPSSQGQASPTSSINSRRSPPTGVQVQRLLPTPPHPNPPNLDPGSERHMSPPLPTQHSHNPPNPHYPRPINRGPPPQFVTKYQNMDQESWQMTEELLAEIERADLQQSQAQTNPAHSYPAGYSRGQTNSPPKDPAVERIRATERSSPKEPDNNQQKRQHGPRESPKARDRPPTSPTTGSFAHAPSQTPEPQAPPSYQSPHASPGEHQPSGYVQYTRDSPPVIRRTTNATSSDGRQPISLATQTPPLQAISARTPDRSLPVQEEAEDDLRTASKNGTRTHEIWRAAGDDGQHHHTGSSPTPSSDLNPEAAYQDDPAHGGRTSRSGLRDDDGAAIDQQNSLQNLYPDGSREHGEDEDGYTPRSPTADLPDHPPVNYYSQQTSNSRVPQTLRGRTRNGSTDQLGLRTFDPAVFENDKGMLPMGSDQSPQYVDQRRPAQNQSQQFHDSRTYANQPQHRQAQMPPDDIQQYDSSAYIQAYYQSPRPDAPIPPTPHSQTAAPSPSPLVSGGYDGGGKELPPFSPVAPVGSPYPYPFSHVRRNQSYSGQPSRPQPPQTFDANDLSAIQQQLAKQWQIYAQNQNYSGNISDSTFSPSATPFQGNAYNNWAFLHTNRTLGRMHDTTSLRSSPSHEPIALPTPPPMIGVKKKVVNRPSSLRRLSNRKPPPRVESTQPRETSPEPSSSGEETAGEERFAVAEEGNWVNGAVPVITAEDGNGEWIDEEDDEEDLLELEYHPAYISNIEKRRRRWEIGWEAVTQALQALDRQTDATMVLLAAPSHSTKLYAATSRSVRRQSVASNAVALREIRTAFSGIASHRRGSRSHKASLLDRFLLPSNTSGGDGSDGSSESREEDLKRALEAALGSLGALGGIYEQREARWHEEMRRISEDRERVEMLLRQVLGDGHVSAISNASVVHSP</sequence>
<dbReference type="EMBL" id="LUEZ02000069">
    <property type="protein sequence ID" value="RDB20276.1"/>
    <property type="molecule type" value="Genomic_DNA"/>
</dbReference>
<feature type="compositionally biased region" description="Basic and acidic residues" evidence="1">
    <location>
        <begin position="194"/>
        <end position="211"/>
    </location>
</feature>
<feature type="compositionally biased region" description="Polar residues" evidence="1">
    <location>
        <begin position="481"/>
        <end position="515"/>
    </location>
</feature>
<organism evidence="2 3">
    <name type="scientific">Hypsizygus marmoreus</name>
    <name type="common">White beech mushroom</name>
    <name type="synonym">Agaricus marmoreus</name>
    <dbReference type="NCBI Taxonomy" id="39966"/>
    <lineage>
        <taxon>Eukaryota</taxon>
        <taxon>Fungi</taxon>
        <taxon>Dikarya</taxon>
        <taxon>Basidiomycota</taxon>
        <taxon>Agaricomycotina</taxon>
        <taxon>Agaricomycetes</taxon>
        <taxon>Agaricomycetidae</taxon>
        <taxon>Agaricales</taxon>
        <taxon>Tricholomatineae</taxon>
        <taxon>Lyophyllaceae</taxon>
        <taxon>Hypsizygus</taxon>
    </lineage>
</organism>
<feature type="compositionally biased region" description="Polar residues" evidence="1">
    <location>
        <begin position="140"/>
        <end position="152"/>
    </location>
</feature>
<keyword evidence="3" id="KW-1185">Reference proteome</keyword>
<evidence type="ECO:0000313" key="2">
    <source>
        <dbReference type="EMBL" id="RDB20276.1"/>
    </source>
</evidence>